<evidence type="ECO:0008006" key="4">
    <source>
        <dbReference type="Google" id="ProtNLM"/>
    </source>
</evidence>
<feature type="transmembrane region" description="Helical" evidence="1">
    <location>
        <begin position="707"/>
        <end position="727"/>
    </location>
</feature>
<feature type="transmembrane region" description="Helical" evidence="1">
    <location>
        <begin position="335"/>
        <end position="355"/>
    </location>
</feature>
<feature type="transmembrane region" description="Helical" evidence="1">
    <location>
        <begin position="362"/>
        <end position="383"/>
    </location>
</feature>
<organism evidence="2 3">
    <name type="scientific">Trichomalopsis sarcophagae</name>
    <dbReference type="NCBI Taxonomy" id="543379"/>
    <lineage>
        <taxon>Eukaryota</taxon>
        <taxon>Metazoa</taxon>
        <taxon>Ecdysozoa</taxon>
        <taxon>Arthropoda</taxon>
        <taxon>Hexapoda</taxon>
        <taxon>Insecta</taxon>
        <taxon>Pterygota</taxon>
        <taxon>Neoptera</taxon>
        <taxon>Endopterygota</taxon>
        <taxon>Hymenoptera</taxon>
        <taxon>Apocrita</taxon>
        <taxon>Proctotrupomorpha</taxon>
        <taxon>Chalcidoidea</taxon>
        <taxon>Pteromalidae</taxon>
        <taxon>Pteromalinae</taxon>
        <taxon>Trichomalopsis</taxon>
    </lineage>
</organism>
<keyword evidence="1" id="KW-1133">Transmembrane helix</keyword>
<comment type="caution">
    <text evidence="2">The sequence shown here is derived from an EMBL/GenBank/DDBJ whole genome shotgun (WGS) entry which is preliminary data.</text>
</comment>
<dbReference type="Proteomes" id="UP000215335">
    <property type="component" value="Unassembled WGS sequence"/>
</dbReference>
<keyword evidence="3" id="KW-1185">Reference proteome</keyword>
<evidence type="ECO:0000313" key="3">
    <source>
        <dbReference type="Proteomes" id="UP000215335"/>
    </source>
</evidence>
<reference evidence="2 3" key="1">
    <citation type="journal article" date="2017" name="Curr. Biol.">
        <title>The Evolution of Venom by Co-option of Single-Copy Genes.</title>
        <authorList>
            <person name="Martinson E.O."/>
            <person name="Mrinalini"/>
            <person name="Kelkar Y.D."/>
            <person name="Chang C.H."/>
            <person name="Werren J.H."/>
        </authorList>
    </citation>
    <scope>NUCLEOTIDE SEQUENCE [LARGE SCALE GENOMIC DNA]</scope>
    <source>
        <strain evidence="2 3">Alberta</strain>
        <tissue evidence="2">Whole body</tissue>
    </source>
</reference>
<feature type="transmembrane region" description="Helical" evidence="1">
    <location>
        <begin position="575"/>
        <end position="594"/>
    </location>
</feature>
<sequence length="732" mass="85079">MNVTKNMSTRIQSMTILMSILFGIVTSKGSTVLLRGLAGQLSRDHSPSQVTIFVNKTEESSISHQQDVAMKELMQMNPSAIIDVARFNLTDFNRTITYTSIRDNPRRVSIHVILLDENSDRTGSSFLEKVSQFLRFFVSMNHKMIRPKILLVYFSDEEVNQAFVDAMRFAWYCEFLDFSIVHLNPKNDVDAAYLHHYNPFFNTSNKSLYDTRNDLFVDKLGDVNLYPIRIMLTKQPPFMKFSFKTGKLKIYGIHFKLLKLATQKMHFKIKYVGSNVKALAHTTINEDSFNRLAQGHVDTLGVALSFIQSKCAKMSVGLTYYEDMVAIVPIVSCTAFHISVISILVYLLVIPAIILGLLRLSVYLRIVSINLDIFNVVQVLYGIPISHPRKHVDRIFFISLIFVSMQYSMYYYSHLLDGQILRQEMSFASFREIADSPMDIFINRKFVDRYLPIENPDVRRIRARITLLDDISECIEKIDTRSVICMASEYFAKYIERKHLNSKADRLVKIAPVSFSKELLVIYTKDAFPYTEKFQEIFQTAYEAGIWPSPFRRYQKMIHNKTTVKTENNQKDRLMMYKLGFMLTAGFGLLKGIIVSHQEVKFDSFREIADSPLNIFINRNYIRYLPKDSPETLRIGIDDMIYSCIQKLKTRSVICLTSQIYAEYLTEIQLENDGKVLFIYTKDDFPYSKKFQEAWERNRMLTEEGLILYYMGLMLVLRFLVSLLAFVREMLL</sequence>
<feature type="transmembrane region" description="Helical" evidence="1">
    <location>
        <begin position="395"/>
        <end position="412"/>
    </location>
</feature>
<dbReference type="EMBL" id="NNAY01000442">
    <property type="protein sequence ID" value="OXU28361.1"/>
    <property type="molecule type" value="Genomic_DNA"/>
</dbReference>
<gene>
    <name evidence="2" type="ORF">TSAR_008318</name>
</gene>
<evidence type="ECO:0000256" key="1">
    <source>
        <dbReference type="SAM" id="Phobius"/>
    </source>
</evidence>
<keyword evidence="1" id="KW-0472">Membrane</keyword>
<name>A0A232FC16_9HYME</name>
<keyword evidence="1" id="KW-0812">Transmembrane</keyword>
<protein>
    <recommendedName>
        <fullName evidence="4">Ionotropic glutamate receptor L-glutamate and glycine-binding domain-containing protein</fullName>
    </recommendedName>
</protein>
<dbReference type="AlphaFoldDB" id="A0A232FC16"/>
<dbReference type="STRING" id="543379.A0A232FC16"/>
<dbReference type="SUPFAM" id="SSF53850">
    <property type="entry name" value="Periplasmic binding protein-like II"/>
    <property type="match status" value="1"/>
</dbReference>
<evidence type="ECO:0000313" key="2">
    <source>
        <dbReference type="EMBL" id="OXU28361.1"/>
    </source>
</evidence>
<proteinExistence type="predicted"/>
<accession>A0A232FC16</accession>